<sequence length="266" mass="32665">MNNTQKQFLGFYETNHLFNNLNNLKQFDFEEIDLSNLQIDKLEINQKLPLGKRVELFFEHYLFLSKRYNLIKKNIQIIYNKKTLGEIDFIIFDNKEKCFKHIELVYKYYLYDISFEKELDRYIGPNKDDTLVKKLDKLKHKQLPLLFNEKTKAYLEDIDFNNIKQEICFKANIYVPFYKKSLDIHFKENIRGFYIGYNEFKNDQYFKSCEYFMPHRYDWVDFNPPKSSYISFEEILPHLDFFINHKKSPLLWIKEKNKIFQIFILF</sequence>
<dbReference type="OrthoDB" id="1466769at2"/>
<dbReference type="RefSeq" id="WP_138153888.1">
    <property type="nucleotide sequence ID" value="NZ_VANU01000010.1"/>
</dbReference>
<reference evidence="1 2" key="1">
    <citation type="submission" date="2019-05" db="EMBL/GenBank/DDBJ databases">
        <title>Arcobacter sp. nov., isolated from sea sediment.</title>
        <authorList>
            <person name="Kim W."/>
        </authorList>
    </citation>
    <scope>NUCLEOTIDE SEQUENCE [LARGE SCALE GENOMIC DNA]</scope>
    <source>
        <strain evidence="1 2">CAU 1517</strain>
    </source>
</reference>
<name>A0A5R8XXA1_9BACT</name>
<protein>
    <submittedName>
        <fullName evidence="1">DUF1853 family protein</fullName>
    </submittedName>
</protein>
<keyword evidence="2" id="KW-1185">Reference proteome</keyword>
<accession>A0A5R8XXA1</accession>
<proteinExistence type="predicted"/>
<dbReference type="Proteomes" id="UP000308901">
    <property type="component" value="Unassembled WGS sequence"/>
</dbReference>
<evidence type="ECO:0000313" key="1">
    <source>
        <dbReference type="EMBL" id="TLP35197.1"/>
    </source>
</evidence>
<dbReference type="InterPro" id="IPR015003">
    <property type="entry name" value="DUF1853"/>
</dbReference>
<comment type="caution">
    <text evidence="1">The sequence shown here is derived from an EMBL/GenBank/DDBJ whole genome shotgun (WGS) entry which is preliminary data.</text>
</comment>
<dbReference type="Pfam" id="PF08907">
    <property type="entry name" value="DUF1853"/>
    <property type="match status" value="1"/>
</dbReference>
<evidence type="ECO:0000313" key="2">
    <source>
        <dbReference type="Proteomes" id="UP000308901"/>
    </source>
</evidence>
<gene>
    <name evidence="1" type="ORF">FDK22_15425</name>
</gene>
<dbReference type="AlphaFoldDB" id="A0A5R8XXA1"/>
<dbReference type="EMBL" id="VANU01000010">
    <property type="protein sequence ID" value="TLP35197.1"/>
    <property type="molecule type" value="Genomic_DNA"/>
</dbReference>
<organism evidence="1 2">
    <name type="scientific">Arcobacter arenosus</name>
    <dbReference type="NCBI Taxonomy" id="2576037"/>
    <lineage>
        <taxon>Bacteria</taxon>
        <taxon>Pseudomonadati</taxon>
        <taxon>Campylobacterota</taxon>
        <taxon>Epsilonproteobacteria</taxon>
        <taxon>Campylobacterales</taxon>
        <taxon>Arcobacteraceae</taxon>
        <taxon>Arcobacter</taxon>
    </lineage>
</organism>